<reference evidence="2" key="1">
    <citation type="submission" date="2020-02" db="EMBL/GenBank/DDBJ databases">
        <authorList>
            <person name="Meier V. D."/>
        </authorList>
    </citation>
    <scope>NUCLEOTIDE SEQUENCE</scope>
    <source>
        <strain evidence="2">AVDCRST_MAG12</strain>
    </source>
</reference>
<sequence length="59" mass="6410">AREVHPARALAHPQRPHRGLPRLGSVRGLEAPAPPLLRPFSHRGALRAGRPRGSRSQAL</sequence>
<evidence type="ECO:0000313" key="2">
    <source>
        <dbReference type="EMBL" id="CAA9506325.1"/>
    </source>
</evidence>
<accession>A0A6J4SV67</accession>
<feature type="non-terminal residue" evidence="2">
    <location>
        <position position="1"/>
    </location>
</feature>
<feature type="region of interest" description="Disordered" evidence="1">
    <location>
        <begin position="1"/>
        <end position="59"/>
    </location>
</feature>
<organism evidence="2">
    <name type="scientific">uncultured Rubrobacteraceae bacterium</name>
    <dbReference type="NCBI Taxonomy" id="349277"/>
    <lineage>
        <taxon>Bacteria</taxon>
        <taxon>Bacillati</taxon>
        <taxon>Actinomycetota</taxon>
        <taxon>Rubrobacteria</taxon>
        <taxon>Rubrobacterales</taxon>
        <taxon>Rubrobacteraceae</taxon>
        <taxon>environmental samples</taxon>
    </lineage>
</organism>
<feature type="non-terminal residue" evidence="2">
    <location>
        <position position="59"/>
    </location>
</feature>
<feature type="compositionally biased region" description="Basic residues" evidence="1">
    <location>
        <begin position="40"/>
        <end position="53"/>
    </location>
</feature>
<name>A0A6J4SV67_9ACTN</name>
<gene>
    <name evidence="2" type="ORF">AVDCRST_MAG12-2980</name>
</gene>
<proteinExistence type="predicted"/>
<protein>
    <submittedName>
        <fullName evidence="2">Uncharacterized protein YczJ</fullName>
    </submittedName>
</protein>
<dbReference type="AlphaFoldDB" id="A0A6J4SV67"/>
<dbReference type="EMBL" id="CADCVK010000418">
    <property type="protein sequence ID" value="CAA9506325.1"/>
    <property type="molecule type" value="Genomic_DNA"/>
</dbReference>
<evidence type="ECO:0000256" key="1">
    <source>
        <dbReference type="SAM" id="MobiDB-lite"/>
    </source>
</evidence>